<dbReference type="InterPro" id="IPR050600">
    <property type="entry name" value="SETD3_SETD6_MTase"/>
</dbReference>
<dbReference type="Pfam" id="PF00856">
    <property type="entry name" value="SET"/>
    <property type="match status" value="1"/>
</dbReference>
<gene>
    <name evidence="2" type="ORF">CCAE0312_LOCUS7397</name>
</gene>
<name>A0A7S1TGF7_9RHOD</name>
<dbReference type="InterPro" id="IPR001214">
    <property type="entry name" value="SET_dom"/>
</dbReference>
<dbReference type="PROSITE" id="PS50280">
    <property type="entry name" value="SET"/>
    <property type="match status" value="1"/>
</dbReference>
<dbReference type="Gene3D" id="3.90.1410.10">
    <property type="entry name" value="set domain protein methyltransferase, domain 1"/>
    <property type="match status" value="1"/>
</dbReference>
<accession>A0A7S1TGF7</accession>
<reference evidence="2" key="1">
    <citation type="submission" date="2021-01" db="EMBL/GenBank/DDBJ databases">
        <authorList>
            <person name="Corre E."/>
            <person name="Pelletier E."/>
            <person name="Niang G."/>
            <person name="Scheremetjew M."/>
            <person name="Finn R."/>
            <person name="Kale V."/>
            <person name="Holt S."/>
            <person name="Cochrane G."/>
            <person name="Meng A."/>
            <person name="Brown T."/>
            <person name="Cohen L."/>
        </authorList>
    </citation>
    <scope>NUCLEOTIDE SEQUENCE</scope>
    <source>
        <strain evidence="2">SAG 36.94</strain>
    </source>
</reference>
<proteinExistence type="predicted"/>
<protein>
    <recommendedName>
        <fullName evidence="1">SET domain-containing protein</fullName>
    </recommendedName>
</protein>
<dbReference type="GO" id="GO:0016279">
    <property type="term" value="F:protein-lysine N-methyltransferase activity"/>
    <property type="evidence" value="ECO:0007669"/>
    <property type="project" value="TreeGrafter"/>
</dbReference>
<organism evidence="2">
    <name type="scientific">Compsopogon caeruleus</name>
    <dbReference type="NCBI Taxonomy" id="31354"/>
    <lineage>
        <taxon>Eukaryota</taxon>
        <taxon>Rhodophyta</taxon>
        <taxon>Compsopogonophyceae</taxon>
        <taxon>Compsopogonales</taxon>
        <taxon>Compsopogonaceae</taxon>
        <taxon>Compsopogon</taxon>
    </lineage>
</organism>
<evidence type="ECO:0000313" key="2">
    <source>
        <dbReference type="EMBL" id="CAD9235306.1"/>
    </source>
</evidence>
<dbReference type="PANTHER" id="PTHR13271">
    <property type="entry name" value="UNCHARACTERIZED PUTATIVE METHYLTRANSFERASE"/>
    <property type="match status" value="1"/>
</dbReference>
<dbReference type="PANTHER" id="PTHR13271:SF137">
    <property type="entry name" value="SET DOMAIN-CONTAINING PROTEIN"/>
    <property type="match status" value="1"/>
</dbReference>
<dbReference type="EMBL" id="HBGH01013190">
    <property type="protein sequence ID" value="CAD9235306.1"/>
    <property type="molecule type" value="Transcribed_RNA"/>
</dbReference>
<evidence type="ECO:0000259" key="1">
    <source>
        <dbReference type="PROSITE" id="PS50280"/>
    </source>
</evidence>
<dbReference type="AlphaFoldDB" id="A0A7S1TGF7"/>
<dbReference type="InterPro" id="IPR046341">
    <property type="entry name" value="SET_dom_sf"/>
</dbReference>
<feature type="domain" description="SET" evidence="1">
    <location>
        <begin position="69"/>
        <end position="342"/>
    </location>
</feature>
<dbReference type="CDD" id="cd10527">
    <property type="entry name" value="SET_LSMT"/>
    <property type="match status" value="1"/>
</dbReference>
<sequence>MGRMAPAFGYPVFDSVGAFASSSKSRLRLRPVVACHESGVQSSSHTFEDGQDRSGGLIQWALRNGIRLSSVSIREVPLAGRGVVADNAITRSTTAIGAPGHLALQEDNFRGSRPPRYLNESSLDEATWRRAPWWARMAVRLLSELDKGPDSPLYSWLNQLPQTFNTPLHWTDDQLAELHYDAVVQTVDRQRREILALHRGLFKGSGVTLDQFTWAVECVRSRAFSGAVTPASFQERLPLILFLWTISGFSLFLQLFTLDQIANGTAAALVSIIAYDFLFPRILSAIQGDEEFLRYSFCPVIDMINHNPQENARVAYEYFYDRFVVILNSDISPNEEIRISYGNRSNDQLLCYHGFVIKGNPDDIYVLAESFNDLIRRHPNSFREFDLQQLETVLMDGLGRRGTVFLARNQLAHGAFDQATMEAFRMLHCETRDFLRHRKSNFFRKAQSPETEKRVRHSLYSIVQGELRISLSNISPSTETVIGRMQGSFREEKLCILREALQVLSQ</sequence>
<dbReference type="SUPFAM" id="SSF82199">
    <property type="entry name" value="SET domain"/>
    <property type="match status" value="1"/>
</dbReference>